<feature type="region of interest" description="Disordered" evidence="1">
    <location>
        <begin position="1"/>
        <end position="107"/>
    </location>
</feature>
<feature type="compositionally biased region" description="Low complexity" evidence="1">
    <location>
        <begin position="1"/>
        <end position="15"/>
    </location>
</feature>
<accession>C3YGT1</accession>
<name>C3YGT1_BRAFL</name>
<feature type="compositionally biased region" description="Basic and acidic residues" evidence="1">
    <location>
        <begin position="32"/>
        <end position="45"/>
    </location>
</feature>
<sequence>MSLTRRTSARGSSARPCSLPTMHRGRPPILARRGEHATGDRRGVEEGGSPVRLEPGLSERECRCSTETDVTLHLPVTNEDHDSLPGPSSSSRPAHPATRQAPPGPPAAEIELRLLQATVPLDT</sequence>
<evidence type="ECO:0000313" key="2">
    <source>
        <dbReference type="EMBL" id="EEN60402.1"/>
    </source>
</evidence>
<evidence type="ECO:0000256" key="1">
    <source>
        <dbReference type="SAM" id="MobiDB-lite"/>
    </source>
</evidence>
<protein>
    <submittedName>
        <fullName evidence="2">Uncharacterized protein</fullName>
    </submittedName>
</protein>
<dbReference type="InParanoid" id="C3YGT1"/>
<gene>
    <name evidence="2" type="ORF">BRAFLDRAFT_79306</name>
</gene>
<reference evidence="2" key="1">
    <citation type="journal article" date="2008" name="Nature">
        <title>The amphioxus genome and the evolution of the chordate karyotype.</title>
        <authorList>
            <consortium name="US DOE Joint Genome Institute (JGI-PGF)"/>
            <person name="Putnam N.H."/>
            <person name="Butts T."/>
            <person name="Ferrier D.E.K."/>
            <person name="Furlong R.F."/>
            <person name="Hellsten U."/>
            <person name="Kawashima T."/>
            <person name="Robinson-Rechavi M."/>
            <person name="Shoguchi E."/>
            <person name="Terry A."/>
            <person name="Yu J.-K."/>
            <person name="Benito-Gutierrez E.L."/>
            <person name="Dubchak I."/>
            <person name="Garcia-Fernandez J."/>
            <person name="Gibson-Brown J.J."/>
            <person name="Grigoriev I.V."/>
            <person name="Horton A.C."/>
            <person name="de Jong P.J."/>
            <person name="Jurka J."/>
            <person name="Kapitonov V.V."/>
            <person name="Kohara Y."/>
            <person name="Kuroki Y."/>
            <person name="Lindquist E."/>
            <person name="Lucas S."/>
            <person name="Osoegawa K."/>
            <person name="Pennacchio L.A."/>
            <person name="Salamov A.A."/>
            <person name="Satou Y."/>
            <person name="Sauka-Spengler T."/>
            <person name="Schmutz J."/>
            <person name="Shin-I T."/>
            <person name="Toyoda A."/>
            <person name="Bronner-Fraser M."/>
            <person name="Fujiyama A."/>
            <person name="Holland L.Z."/>
            <person name="Holland P.W.H."/>
            <person name="Satoh N."/>
            <person name="Rokhsar D.S."/>
        </authorList>
    </citation>
    <scope>NUCLEOTIDE SEQUENCE [LARGE SCALE GENOMIC DNA]</scope>
    <source>
        <strain evidence="2">S238N-H82</strain>
        <tissue evidence="2">Testes</tissue>
    </source>
</reference>
<organism>
    <name type="scientific">Branchiostoma floridae</name>
    <name type="common">Florida lancelet</name>
    <name type="synonym">Amphioxus</name>
    <dbReference type="NCBI Taxonomy" id="7739"/>
    <lineage>
        <taxon>Eukaryota</taxon>
        <taxon>Metazoa</taxon>
        <taxon>Chordata</taxon>
        <taxon>Cephalochordata</taxon>
        <taxon>Leptocardii</taxon>
        <taxon>Amphioxiformes</taxon>
        <taxon>Branchiostomatidae</taxon>
        <taxon>Branchiostoma</taxon>
    </lineage>
</organism>
<proteinExistence type="predicted"/>
<dbReference type="EMBL" id="GG666512">
    <property type="protein sequence ID" value="EEN60402.1"/>
    <property type="molecule type" value="Genomic_DNA"/>
</dbReference>
<dbReference type="AlphaFoldDB" id="C3YGT1"/>
<feature type="compositionally biased region" description="Basic and acidic residues" evidence="1">
    <location>
        <begin position="57"/>
        <end position="66"/>
    </location>
</feature>